<keyword evidence="2" id="KW-1185">Reference proteome</keyword>
<proteinExistence type="predicted"/>
<gene>
    <name evidence="1" type="ORF">Hamer_G001026</name>
</gene>
<sequence>MSRFDITDFIANPTVDKLEGADLRKADWKTIADHFEIPISRSLRKDRLKEVVIQGLISSELLSDEAVRLITSPGDLIENVVGSPFQLDTTETVSVEAKTLVDLER</sequence>
<dbReference type="AlphaFoldDB" id="A0A8J5T2E2"/>
<dbReference type="EMBL" id="JAHLQT010011632">
    <property type="protein sequence ID" value="KAG7172050.1"/>
    <property type="molecule type" value="Genomic_DNA"/>
</dbReference>
<organism evidence="1 2">
    <name type="scientific">Homarus americanus</name>
    <name type="common">American lobster</name>
    <dbReference type="NCBI Taxonomy" id="6706"/>
    <lineage>
        <taxon>Eukaryota</taxon>
        <taxon>Metazoa</taxon>
        <taxon>Ecdysozoa</taxon>
        <taxon>Arthropoda</taxon>
        <taxon>Crustacea</taxon>
        <taxon>Multicrustacea</taxon>
        <taxon>Malacostraca</taxon>
        <taxon>Eumalacostraca</taxon>
        <taxon>Eucarida</taxon>
        <taxon>Decapoda</taxon>
        <taxon>Pleocyemata</taxon>
        <taxon>Astacidea</taxon>
        <taxon>Nephropoidea</taxon>
        <taxon>Nephropidae</taxon>
        <taxon>Homarus</taxon>
    </lineage>
</organism>
<dbReference type="Proteomes" id="UP000747542">
    <property type="component" value="Unassembled WGS sequence"/>
</dbReference>
<accession>A0A8J5T2E2</accession>
<reference evidence="1" key="1">
    <citation type="journal article" date="2021" name="Sci. Adv.">
        <title>The American lobster genome reveals insights on longevity, neural, and immune adaptations.</title>
        <authorList>
            <person name="Polinski J.M."/>
            <person name="Zimin A.V."/>
            <person name="Clark K.F."/>
            <person name="Kohn A.B."/>
            <person name="Sadowski N."/>
            <person name="Timp W."/>
            <person name="Ptitsyn A."/>
            <person name="Khanna P."/>
            <person name="Romanova D.Y."/>
            <person name="Williams P."/>
            <person name="Greenwood S.J."/>
            <person name="Moroz L.L."/>
            <person name="Walt D.R."/>
            <person name="Bodnar A.G."/>
        </authorList>
    </citation>
    <scope>NUCLEOTIDE SEQUENCE</scope>
    <source>
        <strain evidence="1">GMGI-L3</strain>
    </source>
</reference>
<name>A0A8J5T2E2_HOMAM</name>
<evidence type="ECO:0000313" key="2">
    <source>
        <dbReference type="Proteomes" id="UP000747542"/>
    </source>
</evidence>
<comment type="caution">
    <text evidence="1">The sequence shown here is derived from an EMBL/GenBank/DDBJ whole genome shotgun (WGS) entry which is preliminary data.</text>
</comment>
<evidence type="ECO:0000313" key="1">
    <source>
        <dbReference type="EMBL" id="KAG7172050.1"/>
    </source>
</evidence>
<protein>
    <submittedName>
        <fullName evidence="1">Uncharacterized protein</fullName>
    </submittedName>
</protein>